<dbReference type="GO" id="GO:0009103">
    <property type="term" value="P:lipopolysaccharide biosynthetic process"/>
    <property type="evidence" value="ECO:0007669"/>
    <property type="project" value="UniProtKB-ARBA"/>
</dbReference>
<accession>A0A2N0U2A3</accession>
<keyword evidence="10" id="KW-1185">Reference proteome</keyword>
<keyword evidence="4" id="KW-0808">Transferase</keyword>
<dbReference type="InterPro" id="IPR050297">
    <property type="entry name" value="LipidA_mod_glycosyltrf_83"/>
</dbReference>
<dbReference type="AlphaFoldDB" id="A0A2N0U2A3"/>
<sequence length="489" mass="56553">MTSSTFKFHGLAIFGAAILFLVISPYKLAFSPDSIVYMEVAENLISGNGITNNEGNLVNHWPPLFPLFISFVALLFNTDVLNAGLILQIFLFYLFLLVNMKILLQLKVNYRLILLFGLCLILSQVTINFLNFLSEGLFLVFLSFSFYFFLRWDQAGKSLNFYLCAIACGLFFLTRYAGIAFLGCYLIFILFLDRGKVVQRLKNLLKFLLNFALVISPWFIYQVFFDTPPGGRKIAIHLIPFAKIQDMFITFGYWFLGSKLAIVLFGGVLIIYILRLKLIRFYALKTFKTNRSAVSLILLFLFLYPLFLIVSISFFDSWTPMTNRMLSPLLGFILILFFLFFQNFWENRNIKLVFVGIAFLFLSFCSSLFPVVNNHYLYGGGYAKKMWVDSEVISFLKEQSFNNPVYSNGIELGKLHLRKDFKLLPGKNDRLKLNNLKEKICEGEAYIVFFNKVNWRNYLVNAETLVKTFKKDDIICLEDGFVIKRIIAE</sequence>
<reference evidence="9 10" key="1">
    <citation type="submission" date="2015-10" db="EMBL/GenBank/DDBJ databases">
        <title>Draft genome sequence of Salegentibacter salinarum KCTC 12975.</title>
        <authorList>
            <person name="Lin W."/>
            <person name="Zheng Q."/>
        </authorList>
    </citation>
    <scope>NUCLEOTIDE SEQUENCE [LARGE SCALE GENOMIC DNA]</scope>
    <source>
        <strain evidence="9 10">KCTC 12975</strain>
    </source>
</reference>
<dbReference type="GO" id="GO:0005886">
    <property type="term" value="C:plasma membrane"/>
    <property type="evidence" value="ECO:0007669"/>
    <property type="project" value="UniProtKB-SubCell"/>
</dbReference>
<feature type="transmembrane region" description="Helical" evidence="8">
    <location>
        <begin position="352"/>
        <end position="372"/>
    </location>
</feature>
<feature type="transmembrane region" description="Helical" evidence="8">
    <location>
        <begin position="204"/>
        <end position="224"/>
    </location>
</feature>
<feature type="transmembrane region" description="Helical" evidence="8">
    <location>
        <begin position="326"/>
        <end position="345"/>
    </location>
</feature>
<keyword evidence="6 8" id="KW-1133">Transmembrane helix</keyword>
<proteinExistence type="predicted"/>
<feature type="transmembrane region" description="Helical" evidence="8">
    <location>
        <begin position="262"/>
        <end position="282"/>
    </location>
</feature>
<name>A0A2N0U2A3_9FLAO</name>
<organism evidence="9 10">
    <name type="scientific">Salegentibacter salinarum</name>
    <dbReference type="NCBI Taxonomy" id="447422"/>
    <lineage>
        <taxon>Bacteria</taxon>
        <taxon>Pseudomonadati</taxon>
        <taxon>Bacteroidota</taxon>
        <taxon>Flavobacteriia</taxon>
        <taxon>Flavobacteriales</taxon>
        <taxon>Flavobacteriaceae</taxon>
        <taxon>Salegentibacter</taxon>
    </lineage>
</organism>
<keyword evidence="2" id="KW-1003">Cell membrane</keyword>
<gene>
    <name evidence="9" type="ORF">APR41_11965</name>
</gene>
<dbReference type="STRING" id="447422.SAMN05660903_02440"/>
<dbReference type="OrthoDB" id="1401091at2"/>
<comment type="caution">
    <text evidence="9">The sequence shown here is derived from an EMBL/GenBank/DDBJ whole genome shotgun (WGS) entry which is preliminary data.</text>
</comment>
<evidence type="ECO:0000313" key="9">
    <source>
        <dbReference type="EMBL" id="PKD21124.1"/>
    </source>
</evidence>
<feature type="transmembrane region" description="Helical" evidence="8">
    <location>
        <begin position="162"/>
        <end position="192"/>
    </location>
</feature>
<evidence type="ECO:0000256" key="7">
    <source>
        <dbReference type="ARBA" id="ARBA00023136"/>
    </source>
</evidence>
<evidence type="ECO:0000256" key="5">
    <source>
        <dbReference type="ARBA" id="ARBA00022692"/>
    </source>
</evidence>
<dbReference type="PANTHER" id="PTHR33908">
    <property type="entry name" value="MANNOSYLTRANSFERASE YKCB-RELATED"/>
    <property type="match status" value="1"/>
</dbReference>
<protein>
    <submittedName>
        <fullName evidence="9">Uncharacterized protein</fullName>
    </submittedName>
</protein>
<evidence type="ECO:0000256" key="3">
    <source>
        <dbReference type="ARBA" id="ARBA00022676"/>
    </source>
</evidence>
<comment type="subcellular location">
    <subcellularLocation>
        <location evidence="1">Cell membrane</location>
        <topology evidence="1">Multi-pass membrane protein</topology>
    </subcellularLocation>
</comment>
<dbReference type="Proteomes" id="UP000232673">
    <property type="component" value="Unassembled WGS sequence"/>
</dbReference>
<evidence type="ECO:0000256" key="4">
    <source>
        <dbReference type="ARBA" id="ARBA00022679"/>
    </source>
</evidence>
<dbReference type="EMBL" id="LKTS01000002">
    <property type="protein sequence ID" value="PKD21124.1"/>
    <property type="molecule type" value="Genomic_DNA"/>
</dbReference>
<feature type="transmembrane region" description="Helical" evidence="8">
    <location>
        <begin position="67"/>
        <end position="96"/>
    </location>
</feature>
<evidence type="ECO:0000256" key="1">
    <source>
        <dbReference type="ARBA" id="ARBA00004651"/>
    </source>
</evidence>
<keyword evidence="5 8" id="KW-0812">Transmembrane</keyword>
<dbReference type="GO" id="GO:0016763">
    <property type="term" value="F:pentosyltransferase activity"/>
    <property type="evidence" value="ECO:0007669"/>
    <property type="project" value="TreeGrafter"/>
</dbReference>
<feature type="transmembrane region" description="Helical" evidence="8">
    <location>
        <begin position="132"/>
        <end position="150"/>
    </location>
</feature>
<feature type="transmembrane region" description="Helical" evidence="8">
    <location>
        <begin position="294"/>
        <end position="314"/>
    </location>
</feature>
<evidence type="ECO:0000256" key="6">
    <source>
        <dbReference type="ARBA" id="ARBA00022989"/>
    </source>
</evidence>
<evidence type="ECO:0000256" key="2">
    <source>
        <dbReference type="ARBA" id="ARBA00022475"/>
    </source>
</evidence>
<keyword evidence="3" id="KW-0328">Glycosyltransferase</keyword>
<evidence type="ECO:0000313" key="10">
    <source>
        <dbReference type="Proteomes" id="UP000232673"/>
    </source>
</evidence>
<dbReference type="PANTHER" id="PTHR33908:SF11">
    <property type="entry name" value="MEMBRANE PROTEIN"/>
    <property type="match status" value="1"/>
</dbReference>
<evidence type="ECO:0000256" key="8">
    <source>
        <dbReference type="SAM" id="Phobius"/>
    </source>
</evidence>
<keyword evidence="7 8" id="KW-0472">Membrane</keyword>